<keyword evidence="6 13" id="KW-0812">Transmembrane</keyword>
<dbReference type="InterPro" id="IPR037066">
    <property type="entry name" value="Plug_dom_sf"/>
</dbReference>
<feature type="domain" description="TonB-dependent receptor-like beta-barrel" evidence="16">
    <location>
        <begin position="249"/>
        <end position="679"/>
    </location>
</feature>
<comment type="similarity">
    <text evidence="2 13 14">Belongs to the TonB-dependent receptor family.</text>
</comment>
<feature type="domain" description="TonB-dependent receptor plug" evidence="17">
    <location>
        <begin position="54"/>
        <end position="164"/>
    </location>
</feature>
<organism evidence="18 19">
    <name type="scientific">Massilia norwichensis</name>
    <dbReference type="NCBI Taxonomy" id="1442366"/>
    <lineage>
        <taxon>Bacteria</taxon>
        <taxon>Pseudomonadati</taxon>
        <taxon>Pseudomonadota</taxon>
        <taxon>Betaproteobacteria</taxon>
        <taxon>Burkholderiales</taxon>
        <taxon>Oxalobacteraceae</taxon>
        <taxon>Telluria group</taxon>
        <taxon>Massilia</taxon>
    </lineage>
</organism>
<comment type="subcellular location">
    <subcellularLocation>
        <location evidence="1 13">Cell outer membrane</location>
        <topology evidence="1 13">Multi-pass membrane protein</topology>
    </subcellularLocation>
</comment>
<dbReference type="InterPro" id="IPR039426">
    <property type="entry name" value="TonB-dep_rcpt-like"/>
</dbReference>
<dbReference type="Proteomes" id="UP001205560">
    <property type="component" value="Unassembled WGS sequence"/>
</dbReference>
<dbReference type="SUPFAM" id="SSF56935">
    <property type="entry name" value="Porins"/>
    <property type="match status" value="1"/>
</dbReference>
<keyword evidence="7" id="KW-0408">Iron</keyword>
<keyword evidence="19" id="KW-1185">Reference proteome</keyword>
<evidence type="ECO:0000256" key="10">
    <source>
        <dbReference type="ARBA" id="ARBA00023136"/>
    </source>
</evidence>
<evidence type="ECO:0000256" key="6">
    <source>
        <dbReference type="ARBA" id="ARBA00022692"/>
    </source>
</evidence>
<protein>
    <submittedName>
        <fullName evidence="18">TonB-dependent receptor</fullName>
    </submittedName>
</protein>
<dbReference type="Gene3D" id="2.170.130.10">
    <property type="entry name" value="TonB-dependent receptor, plug domain"/>
    <property type="match status" value="1"/>
</dbReference>
<feature type="chain" id="PRO_5046467582" evidence="15">
    <location>
        <begin position="26"/>
        <end position="716"/>
    </location>
</feature>
<keyword evidence="9 14" id="KW-0798">TonB box</keyword>
<evidence type="ECO:0000313" key="19">
    <source>
        <dbReference type="Proteomes" id="UP001205560"/>
    </source>
</evidence>
<keyword evidence="10 13" id="KW-0472">Membrane</keyword>
<dbReference type="InterPro" id="IPR012910">
    <property type="entry name" value="Plug_dom"/>
</dbReference>
<evidence type="ECO:0000256" key="5">
    <source>
        <dbReference type="ARBA" id="ARBA00022496"/>
    </source>
</evidence>
<dbReference type="PANTHER" id="PTHR32552">
    <property type="entry name" value="FERRICHROME IRON RECEPTOR-RELATED"/>
    <property type="match status" value="1"/>
</dbReference>
<dbReference type="InterPro" id="IPR000531">
    <property type="entry name" value="Beta-barrel_TonB"/>
</dbReference>
<sequence length="716" mass="77872">MKHGACKLNAIAALCAAAGVAPAGAAGPGADASGETPGIPVVIVTGSRVEHDIADFPAAIDVVDARQIRDTQMRVNASESLVGVPGLVVHNRENYAQDLQISSRGFGARSTFGVRGVRLIADGIPATMPDGQGQAATFNLDMAERIEVLRGPFSVVYGNHSGGVIQLFTREPRGRPTVETNISGGSDGMWKADVNAQGETNGIGYVVDASRFGTEGYRAHSAARRDQGFAKLSLKPSATSKLTVTASSLSQDDTQDPLGVTWATFARDPRAGEIDATDTQTPKRTLADRYNTRKSIDHQQAGAVFEQRFGDDRLRAMVYVGNRRVIQYQAFSRAFQAPATHSGGVVDFDRRFYGTDLSWMFVRPLANGKLSTTVGLAVDRSVDDRQGYENFIADQSGVRFGVKGALRRDEDDVLTNVDPYVQTEWQGGPWVVTAGLRHSRLKVEVDDRFLSNGNDSGRIDYRRTTPVLGVLYKVQRGLNLYASAARGFETPTLNELFYSSGGTGFNFRLAPAKSRHLEVGAKTVLGTDTRLDVALFQVRTDDELVVDSSVAGRTSYRNAAQTLRRGAEVSLDTPIAAGWNARVALSAVRATYETGFGAVQPGSRLPGVPRASLYGELAWKDDAGRFGAAVETIANSKVFAEDTNTERPAPGYAVMNLRFQARQEVERWRFKQFIRLNNLFDRNYIGSVIVADTNKRYYEAAPGRQWMAGFSAEYQF</sequence>
<evidence type="ECO:0000256" key="2">
    <source>
        <dbReference type="ARBA" id="ARBA00009810"/>
    </source>
</evidence>
<dbReference type="PANTHER" id="PTHR32552:SF81">
    <property type="entry name" value="TONB-DEPENDENT OUTER MEMBRANE RECEPTOR"/>
    <property type="match status" value="1"/>
</dbReference>
<evidence type="ECO:0000256" key="7">
    <source>
        <dbReference type="ARBA" id="ARBA00023004"/>
    </source>
</evidence>
<gene>
    <name evidence="18" type="ORF">NX782_25525</name>
</gene>
<comment type="caution">
    <text evidence="18">The sequence shown here is derived from an EMBL/GenBank/DDBJ whole genome shotgun (WGS) entry which is preliminary data.</text>
</comment>
<evidence type="ECO:0000256" key="11">
    <source>
        <dbReference type="ARBA" id="ARBA00023170"/>
    </source>
</evidence>
<keyword evidence="12 13" id="KW-0998">Cell outer membrane</keyword>
<keyword evidence="4 13" id="KW-1134">Transmembrane beta strand</keyword>
<evidence type="ECO:0000256" key="12">
    <source>
        <dbReference type="ARBA" id="ARBA00023237"/>
    </source>
</evidence>
<keyword evidence="8" id="KW-0406">Ion transport</keyword>
<evidence type="ECO:0000256" key="8">
    <source>
        <dbReference type="ARBA" id="ARBA00023065"/>
    </source>
</evidence>
<proteinExistence type="inferred from homology"/>
<evidence type="ECO:0000256" key="9">
    <source>
        <dbReference type="ARBA" id="ARBA00023077"/>
    </source>
</evidence>
<evidence type="ECO:0000256" key="1">
    <source>
        <dbReference type="ARBA" id="ARBA00004571"/>
    </source>
</evidence>
<keyword evidence="11 18" id="KW-0675">Receptor</keyword>
<keyword evidence="15" id="KW-0732">Signal</keyword>
<dbReference type="EMBL" id="JANUGX010000048">
    <property type="protein sequence ID" value="MCS0592547.1"/>
    <property type="molecule type" value="Genomic_DNA"/>
</dbReference>
<dbReference type="PROSITE" id="PS52016">
    <property type="entry name" value="TONB_DEPENDENT_REC_3"/>
    <property type="match status" value="1"/>
</dbReference>
<dbReference type="Gene3D" id="2.40.170.20">
    <property type="entry name" value="TonB-dependent receptor, beta-barrel domain"/>
    <property type="match status" value="1"/>
</dbReference>
<dbReference type="InterPro" id="IPR036942">
    <property type="entry name" value="Beta-barrel_TonB_sf"/>
</dbReference>
<feature type="signal peptide" evidence="15">
    <location>
        <begin position="1"/>
        <end position="25"/>
    </location>
</feature>
<evidence type="ECO:0000256" key="3">
    <source>
        <dbReference type="ARBA" id="ARBA00022448"/>
    </source>
</evidence>
<reference evidence="18 19" key="1">
    <citation type="submission" date="2022-08" db="EMBL/GenBank/DDBJ databases">
        <title>Reclassification of Massilia species as members of the genera Telluria, Duganella, Pseudoduganella, Mokoshia gen. nov. and Zemynaea gen. nov. using orthogonal and non-orthogonal genome-based approaches.</title>
        <authorList>
            <person name="Bowman J.P."/>
        </authorList>
    </citation>
    <scope>NUCLEOTIDE SEQUENCE [LARGE SCALE GENOMIC DNA]</scope>
    <source>
        <strain evidence="18 19">LMG 28164</strain>
    </source>
</reference>
<evidence type="ECO:0000256" key="14">
    <source>
        <dbReference type="RuleBase" id="RU003357"/>
    </source>
</evidence>
<evidence type="ECO:0000313" key="18">
    <source>
        <dbReference type="EMBL" id="MCS0592547.1"/>
    </source>
</evidence>
<evidence type="ECO:0000256" key="13">
    <source>
        <dbReference type="PROSITE-ProRule" id="PRU01360"/>
    </source>
</evidence>
<evidence type="ECO:0000259" key="16">
    <source>
        <dbReference type="Pfam" id="PF00593"/>
    </source>
</evidence>
<dbReference type="RefSeq" id="WP_258848316.1">
    <property type="nucleotide sequence ID" value="NZ_JANUGX010000048.1"/>
</dbReference>
<keyword evidence="3 13" id="KW-0813">Transport</keyword>
<dbReference type="Pfam" id="PF07715">
    <property type="entry name" value="Plug"/>
    <property type="match status" value="1"/>
</dbReference>
<dbReference type="Pfam" id="PF00593">
    <property type="entry name" value="TonB_dep_Rec_b-barrel"/>
    <property type="match status" value="1"/>
</dbReference>
<evidence type="ECO:0000259" key="17">
    <source>
        <dbReference type="Pfam" id="PF07715"/>
    </source>
</evidence>
<accession>A0ABT2AEG3</accession>
<evidence type="ECO:0000256" key="4">
    <source>
        <dbReference type="ARBA" id="ARBA00022452"/>
    </source>
</evidence>
<name>A0ABT2AEG3_9BURK</name>
<keyword evidence="5" id="KW-0410">Iron transport</keyword>
<evidence type="ECO:0000256" key="15">
    <source>
        <dbReference type="SAM" id="SignalP"/>
    </source>
</evidence>